<feature type="compositionally biased region" description="Low complexity" evidence="1">
    <location>
        <begin position="11"/>
        <end position="24"/>
    </location>
</feature>
<feature type="non-terminal residue" evidence="3">
    <location>
        <position position="1"/>
    </location>
</feature>
<gene>
    <name evidence="3" type="ORF">S06H3_44783</name>
</gene>
<comment type="caution">
    <text evidence="3">The sequence shown here is derived from an EMBL/GenBank/DDBJ whole genome shotgun (WGS) entry which is preliminary data.</text>
</comment>
<dbReference type="GO" id="GO:0016887">
    <property type="term" value="F:ATP hydrolysis activity"/>
    <property type="evidence" value="ECO:0007669"/>
    <property type="project" value="InterPro"/>
</dbReference>
<reference evidence="3" key="1">
    <citation type="journal article" date="2014" name="Front. Microbiol.">
        <title>High frequency of phylogenetically diverse reductive dehalogenase-homologous genes in deep subseafloor sedimentary metagenomes.</title>
        <authorList>
            <person name="Kawai M."/>
            <person name="Futagami T."/>
            <person name="Toyoda A."/>
            <person name="Takaki Y."/>
            <person name="Nishi S."/>
            <person name="Hori S."/>
            <person name="Arai W."/>
            <person name="Tsubouchi T."/>
            <person name="Morono Y."/>
            <person name="Uchiyama I."/>
            <person name="Ito T."/>
            <person name="Fujiyama A."/>
            <person name="Inagaki F."/>
            <person name="Takami H."/>
        </authorList>
    </citation>
    <scope>NUCLEOTIDE SEQUENCE</scope>
    <source>
        <strain evidence="3">Expedition CK06-06</strain>
    </source>
</reference>
<feature type="domain" description="MutL C-terminal dimerisation" evidence="2">
    <location>
        <begin position="33"/>
        <end position="174"/>
    </location>
</feature>
<accession>X1PIS6</accession>
<dbReference type="PANTHER" id="PTHR10073">
    <property type="entry name" value="DNA MISMATCH REPAIR PROTEIN MLH, PMS, MUTL"/>
    <property type="match status" value="1"/>
</dbReference>
<dbReference type="Gene3D" id="3.30.1540.20">
    <property type="entry name" value="MutL, C-terminal domain, dimerisation subdomain"/>
    <property type="match status" value="1"/>
</dbReference>
<feature type="region of interest" description="Disordered" evidence="1">
    <location>
        <begin position="1"/>
        <end position="24"/>
    </location>
</feature>
<name>X1PIS6_9ZZZZ</name>
<dbReference type="Pfam" id="PF08676">
    <property type="entry name" value="MutL_C"/>
    <property type="match status" value="1"/>
</dbReference>
<evidence type="ECO:0000256" key="1">
    <source>
        <dbReference type="SAM" id="MobiDB-lite"/>
    </source>
</evidence>
<organism evidence="3">
    <name type="scientific">marine sediment metagenome</name>
    <dbReference type="NCBI Taxonomy" id="412755"/>
    <lineage>
        <taxon>unclassified sequences</taxon>
        <taxon>metagenomes</taxon>
        <taxon>ecological metagenomes</taxon>
    </lineage>
</organism>
<protein>
    <recommendedName>
        <fullName evidence="2">MutL C-terminal dimerisation domain-containing protein</fullName>
    </recommendedName>
</protein>
<dbReference type="AlphaFoldDB" id="X1PIS6"/>
<dbReference type="SMART" id="SM00853">
    <property type="entry name" value="MutL_C"/>
    <property type="match status" value="1"/>
</dbReference>
<dbReference type="InterPro" id="IPR042120">
    <property type="entry name" value="MutL_C_dimsub"/>
</dbReference>
<dbReference type="InterPro" id="IPR014790">
    <property type="entry name" value="MutL_C"/>
</dbReference>
<dbReference type="SUPFAM" id="SSF118116">
    <property type="entry name" value="DNA mismatch repair protein MutL"/>
    <property type="match status" value="1"/>
</dbReference>
<evidence type="ECO:0000259" key="2">
    <source>
        <dbReference type="SMART" id="SM00853"/>
    </source>
</evidence>
<dbReference type="PANTHER" id="PTHR10073:SF12">
    <property type="entry name" value="DNA MISMATCH REPAIR PROTEIN MLH1"/>
    <property type="match status" value="1"/>
</dbReference>
<dbReference type="GO" id="GO:0005524">
    <property type="term" value="F:ATP binding"/>
    <property type="evidence" value="ECO:0007669"/>
    <property type="project" value="InterPro"/>
</dbReference>
<dbReference type="InterPro" id="IPR042121">
    <property type="entry name" value="MutL_C_regsub"/>
</dbReference>
<dbReference type="GO" id="GO:0006298">
    <property type="term" value="P:mismatch repair"/>
    <property type="evidence" value="ECO:0007669"/>
    <property type="project" value="InterPro"/>
</dbReference>
<evidence type="ECO:0000313" key="3">
    <source>
        <dbReference type="EMBL" id="GAI42411.1"/>
    </source>
</evidence>
<dbReference type="GO" id="GO:0140664">
    <property type="term" value="F:ATP-dependent DNA damage sensor activity"/>
    <property type="evidence" value="ECO:0007669"/>
    <property type="project" value="InterPro"/>
</dbReference>
<sequence>LEVHAAPTGLAEIAAPPAPGEEQPPLAPDEVTILGQLDATYLVVQHGRDLLLVDQHRAAERVIFDRLMAQPRRLARQLLAVPVTLELAPDEAAAVEDYREALGEMGFEVEPFGGSSYLLRSVPAQLTHSNPEEVVGGMIAELAQWQSSDELGERREAMLASVACHAAIKAGQRLSPPEMQKLVADLLATQTPAVCPHGDPVIVTMEGALIDRKFGRS</sequence>
<proteinExistence type="predicted"/>
<dbReference type="GO" id="GO:0032300">
    <property type="term" value="C:mismatch repair complex"/>
    <property type="evidence" value="ECO:0007669"/>
    <property type="project" value="InterPro"/>
</dbReference>
<dbReference type="EMBL" id="BARV01027892">
    <property type="protein sequence ID" value="GAI42411.1"/>
    <property type="molecule type" value="Genomic_DNA"/>
</dbReference>
<dbReference type="InterPro" id="IPR037198">
    <property type="entry name" value="MutL_C_sf"/>
</dbReference>
<dbReference type="InterPro" id="IPR038973">
    <property type="entry name" value="MutL/Mlh/Pms-like"/>
</dbReference>
<dbReference type="Gene3D" id="3.30.1370.100">
    <property type="entry name" value="MutL, C-terminal domain, regulatory subdomain"/>
    <property type="match status" value="1"/>
</dbReference>